<dbReference type="RefSeq" id="WP_011720762.1">
    <property type="nucleotide sequence ID" value="NC_008578.1"/>
</dbReference>
<evidence type="ECO:0000313" key="8">
    <source>
        <dbReference type="Proteomes" id="UP000008221"/>
    </source>
</evidence>
<feature type="transmembrane region" description="Helical" evidence="5">
    <location>
        <begin position="458"/>
        <end position="480"/>
    </location>
</feature>
<dbReference type="Proteomes" id="UP000008221">
    <property type="component" value="Chromosome"/>
</dbReference>
<feature type="transmembrane region" description="Helical" evidence="5">
    <location>
        <begin position="229"/>
        <end position="257"/>
    </location>
</feature>
<feature type="domain" description="O-antigen ligase-related" evidence="6">
    <location>
        <begin position="227"/>
        <end position="356"/>
    </location>
</feature>
<evidence type="ECO:0000256" key="5">
    <source>
        <dbReference type="SAM" id="Phobius"/>
    </source>
</evidence>
<gene>
    <name evidence="7" type="ordered locus">Acel_1927</name>
</gene>
<feature type="transmembrane region" description="Helical" evidence="5">
    <location>
        <begin position="635"/>
        <end position="654"/>
    </location>
</feature>
<organism evidence="7 8">
    <name type="scientific">Acidothermus cellulolyticus (strain ATCC 43068 / DSM 8971 / 11B)</name>
    <dbReference type="NCBI Taxonomy" id="351607"/>
    <lineage>
        <taxon>Bacteria</taxon>
        <taxon>Bacillati</taxon>
        <taxon>Actinomycetota</taxon>
        <taxon>Actinomycetes</taxon>
        <taxon>Acidothermales</taxon>
        <taxon>Acidothermaceae</taxon>
        <taxon>Acidothermus</taxon>
    </lineage>
</organism>
<dbReference type="Pfam" id="PF04932">
    <property type="entry name" value="Wzy_C"/>
    <property type="match status" value="1"/>
</dbReference>
<dbReference type="KEGG" id="ace:Acel_1927"/>
<feature type="transmembrane region" description="Helical" evidence="5">
    <location>
        <begin position="49"/>
        <end position="67"/>
    </location>
</feature>
<dbReference type="HOGENOM" id="CLU_404735_0_0_11"/>
<evidence type="ECO:0000256" key="4">
    <source>
        <dbReference type="ARBA" id="ARBA00023136"/>
    </source>
</evidence>
<dbReference type="InterPro" id="IPR051533">
    <property type="entry name" value="WaaL-like"/>
</dbReference>
<reference evidence="7 8" key="1">
    <citation type="journal article" date="2009" name="Genome Res.">
        <title>Complete genome of the cellulolytic thermophile Acidothermus cellulolyticus 11B provides insights into its ecophysiological and evolutionary adaptations.</title>
        <authorList>
            <person name="Barabote R.D."/>
            <person name="Xie G."/>
            <person name="Leu D.H."/>
            <person name="Normand P."/>
            <person name="Necsulea A."/>
            <person name="Daubin V."/>
            <person name="Medigue C."/>
            <person name="Adney W.S."/>
            <person name="Xu X.C."/>
            <person name="Lapidus A."/>
            <person name="Parales R.E."/>
            <person name="Detter C."/>
            <person name="Pujic P."/>
            <person name="Bruce D."/>
            <person name="Lavire C."/>
            <person name="Challacombe J.F."/>
            <person name="Brettin T.S."/>
            <person name="Berry A.M."/>
        </authorList>
    </citation>
    <scope>NUCLEOTIDE SEQUENCE [LARGE SCALE GENOMIC DNA]</scope>
    <source>
        <strain evidence="8">ATCC 43068 / DSM 8971 / 11B</strain>
    </source>
</reference>
<keyword evidence="2 5" id="KW-0812">Transmembrane</keyword>
<feature type="transmembrane region" description="Helical" evidence="5">
    <location>
        <begin position="347"/>
        <end position="369"/>
    </location>
</feature>
<name>A0LW89_ACIC1</name>
<dbReference type="OrthoDB" id="5243524at2"/>
<feature type="transmembrane region" description="Helical" evidence="5">
    <location>
        <begin position="17"/>
        <end position="37"/>
    </location>
</feature>
<protein>
    <submittedName>
        <fullName evidence="7">O-antigen polymerase</fullName>
    </submittedName>
</protein>
<keyword evidence="3 5" id="KW-1133">Transmembrane helix</keyword>
<evidence type="ECO:0000256" key="2">
    <source>
        <dbReference type="ARBA" id="ARBA00022692"/>
    </source>
</evidence>
<keyword evidence="8" id="KW-1185">Reference proteome</keyword>
<dbReference type="PANTHER" id="PTHR37422:SF13">
    <property type="entry name" value="LIPOPOLYSACCHARIDE BIOSYNTHESIS PROTEIN PA4999-RELATED"/>
    <property type="match status" value="1"/>
</dbReference>
<accession>A0LW89</accession>
<feature type="transmembrane region" description="Helical" evidence="5">
    <location>
        <begin position="191"/>
        <end position="209"/>
    </location>
</feature>
<proteinExistence type="predicted"/>
<sequence length="679" mass="73021">MIDATATQTGERHGKDLLPWLTLLIILVLGVPSALIVKPLGAQGTPADILAILFLIWWLLSRILAHTRQRPTIPHLVLAAFVAVMLLSYVHGMLRPITGLELSSADRGLLALLAWSGMLLAVADGLLSLESLQRFLFRLVAGGGVVASIGILQFFTGVNISDIVRIPGLVANHPFGEAGERSLFRRVTATALHPIEFGIVLTLILPVAFHFSMYGRTARERLIARISTALILVAMPMTVARSAIVGLATVLIILFFSWQARQKVIALIIAPIAGVGMKLAIPGLLGTIRSFFLHAGQDPSIQNRLGDYAAAGYYISRDPLIGRGFFTFIPEIYRTLDNQYMGTLIEAGFLGLAALLSIMFFGAVTGVRIRRSSADAEIRSVALSLVSAMIAALVTFFTFDAFAFPMVTAVLFLLLGALGALSRLVPSPMTVTAGVDAPDAVPRSPWPRHRQVRYARRLLFVPRVVAARIGAGILALLAFLGGVNWIHHAPVRYSATASLVLAGGPPTATLATTLFASPRYLGDFPTMLAESLTSQSQRSALVASGHRGEYEVAVGNGSLEPATDVTGSGNLMRIGVTAGTPEQALGTLTAVVDAAHATLRAWQQRYAVATDALVRVQAQYLPVSAVADVPHRSRALAVMAFLVFWAWLTLDGFLRRRYRPYRLPDTPRISRDDIVALSG</sequence>
<feature type="transmembrane region" description="Helical" evidence="5">
    <location>
        <begin position="110"/>
        <end position="129"/>
    </location>
</feature>
<evidence type="ECO:0000313" key="7">
    <source>
        <dbReference type="EMBL" id="ABK53699.1"/>
    </source>
</evidence>
<feature type="transmembrane region" description="Helical" evidence="5">
    <location>
        <begin position="381"/>
        <end position="397"/>
    </location>
</feature>
<dbReference type="EMBL" id="CP000481">
    <property type="protein sequence ID" value="ABK53699.1"/>
    <property type="molecule type" value="Genomic_DNA"/>
</dbReference>
<feature type="transmembrane region" description="Helical" evidence="5">
    <location>
        <begin position="135"/>
        <end position="155"/>
    </location>
</feature>
<feature type="transmembrane region" description="Helical" evidence="5">
    <location>
        <begin position="403"/>
        <end position="421"/>
    </location>
</feature>
<dbReference type="GO" id="GO:0016020">
    <property type="term" value="C:membrane"/>
    <property type="evidence" value="ECO:0007669"/>
    <property type="project" value="UniProtKB-SubCell"/>
</dbReference>
<evidence type="ECO:0000256" key="1">
    <source>
        <dbReference type="ARBA" id="ARBA00004141"/>
    </source>
</evidence>
<evidence type="ECO:0000256" key="3">
    <source>
        <dbReference type="ARBA" id="ARBA00022989"/>
    </source>
</evidence>
<dbReference type="eggNOG" id="COG3307">
    <property type="taxonomic scope" value="Bacteria"/>
</dbReference>
<dbReference type="STRING" id="351607.Acel_1927"/>
<dbReference type="PANTHER" id="PTHR37422">
    <property type="entry name" value="TEICHURONIC ACID BIOSYNTHESIS PROTEIN TUAE"/>
    <property type="match status" value="1"/>
</dbReference>
<feature type="transmembrane region" description="Helical" evidence="5">
    <location>
        <begin position="264"/>
        <end position="285"/>
    </location>
</feature>
<comment type="subcellular location">
    <subcellularLocation>
        <location evidence="1">Membrane</location>
        <topology evidence="1">Multi-pass membrane protein</topology>
    </subcellularLocation>
</comment>
<dbReference type="InParanoid" id="A0LW89"/>
<dbReference type="AlphaFoldDB" id="A0LW89"/>
<feature type="transmembrane region" description="Helical" evidence="5">
    <location>
        <begin position="73"/>
        <end position="90"/>
    </location>
</feature>
<keyword evidence="4 5" id="KW-0472">Membrane</keyword>
<evidence type="ECO:0000259" key="6">
    <source>
        <dbReference type="Pfam" id="PF04932"/>
    </source>
</evidence>
<dbReference type="InterPro" id="IPR007016">
    <property type="entry name" value="O-antigen_ligase-rel_domated"/>
</dbReference>